<dbReference type="GO" id="GO:0000122">
    <property type="term" value="P:negative regulation of transcription by RNA polymerase II"/>
    <property type="evidence" value="ECO:0007669"/>
    <property type="project" value="UniProtKB-ARBA"/>
</dbReference>
<dbReference type="FunFam" id="3.30.160.60:FF:000341">
    <property type="entry name" value="Spalt-like transcription factor 1"/>
    <property type="match status" value="1"/>
</dbReference>
<feature type="compositionally biased region" description="Polar residues" evidence="19">
    <location>
        <begin position="818"/>
        <end position="829"/>
    </location>
</feature>
<dbReference type="FunFam" id="3.30.160.60:FF:000079">
    <property type="entry name" value="Spalt-like transcription factor 3"/>
    <property type="match status" value="1"/>
</dbReference>
<feature type="region of interest" description="Disordered" evidence="19">
    <location>
        <begin position="286"/>
        <end position="321"/>
    </location>
</feature>
<dbReference type="FunFam" id="3.30.160.60:FF:000215">
    <property type="entry name" value="Spalt-like transcription factor 3"/>
    <property type="match status" value="1"/>
</dbReference>
<dbReference type="GO" id="GO:0048646">
    <property type="term" value="P:anatomical structure formation involved in morphogenesis"/>
    <property type="evidence" value="ECO:0007669"/>
    <property type="project" value="UniProtKB-ARBA"/>
</dbReference>
<dbReference type="CDD" id="cd20908">
    <property type="entry name" value="SUF4-like"/>
    <property type="match status" value="1"/>
</dbReference>
<dbReference type="FunFam" id="3.30.160.60:FF:000689">
    <property type="entry name" value="Spalt like transcription factor 1"/>
    <property type="match status" value="1"/>
</dbReference>
<dbReference type="FunFam" id="3.30.160.60:FF:000260">
    <property type="entry name" value="Spalt-like transcription factor 1"/>
    <property type="match status" value="1"/>
</dbReference>
<comment type="similarity">
    <text evidence="14">Belongs to the sal C2H2-type zinc-finger protein family.</text>
</comment>
<sequence length="1231" mass="133084">MSRRKQAKPQHFQSDPHLALSEHNGDTEEPCSEEDPPCKESDAHVCSRCCAEFFELSDLEQHQKNCTKNQLVLIVNENPASPSGSFSPGSPPHNPDEQMNDMVNNTDQAECSSSHMEGGSNINMNTGEGNGHSSSRKSSGPAPGTSIVSAPQLPPLGNLTDLGSISMINSNVIIENLQSTKVAVAQFTQETQRSSGSGPGGPRVAVPALMEQLLGLQQQQIHQLQLIEQIRHQILLLASQLVGPSANPLTTLSSHLSQQLAAAAGLAQSLASQSASISSLKQLAEKAQLPQSNNPSSGESSQSISSLGPSTVNNVQSSSDKRPIHAISSNLHSQLSNPSHTKSSMPAFGIGSLLNPVTNPHLPQPKSGNHLFSSSLPSIGTTVEDLNSLAALAQRKGKSPTSFEPKSSSEETFFKHKCRFCAKVFGSDSALQIHLRSHTGERPYKCNICGNRFSTRGNLKVHFQRHKEKYPHVQMNPYPVPEHLDNIPTSTGIPYGMSMPPEKPVTSWLDSKPVLSTLTSSVGMLLPPTMPSLPPFIKKEDHSVAITSPPISTKTDSGRDAAEPSMKSNDRLSEEAAALPTSNGKTEEGSHSSSFMASVSSESERNTEYTTSNSPPMMTNPLMPLMSEQFKAKFPFGGLLDPLQGSETSKLQQLVENIDRKLTDPNECVICHRVLSCQSALKMHYRTHTGERPFKCKVCGRAFTTKGNLKTHYTVHRAMPPLRVHHSCPICQKKFTNAVVLQQHIRMHMGGQIPNTPLPDSYPESMGSDTGSFDERNFDENFDDLDNFSDDDMEGMEGVEGMEDGPDSSVPDTPKSADASQDSLCNSPSHPEMASRMKAMGNGGSMEGDCLTNDSSSLGGDIESPSAGSPAVQERQERQERHQRAMSLDHISASLMQHHPSSIGALDLTSCNPSKDPLGMLFPFRERGTFKNTACDICGKTFACQSALDIHYRSHTKERPFICTACNRGFSTKGNLKQHMLTHQMRDLPSQLFEPSNTSLSSSPTPSLLSVNSLSSMIKSEDRDHHKDMPSNMPHGLVTTSASTSPVLSASAPPRRTPKQHYCNTCGKTFSSSSALQIHERTHTGEKPFACHICGRAFTTKGNLKVHMGTHMWNSAPARRGRRLSVDGSMAFLGTNPVNFWNQYAAAFSNGLAMKTNEISVIQSGGLPSLSGSMGNGGSSPVGGLTGNLEKLHSTETSAALAGLEKMANAENGTHFRFTRFMEDNKEIATN</sequence>
<evidence type="ECO:0000256" key="19">
    <source>
        <dbReference type="SAM" id="MobiDB-lite"/>
    </source>
</evidence>
<dbReference type="InterPro" id="IPR013087">
    <property type="entry name" value="Znf_C2H2_type"/>
</dbReference>
<evidence type="ECO:0000256" key="16">
    <source>
        <dbReference type="ARBA" id="ARBA00062861"/>
    </source>
</evidence>
<feature type="domain" description="C2H2-type" evidence="20">
    <location>
        <begin position="694"/>
        <end position="721"/>
    </location>
</feature>
<comment type="function">
    <text evidence="15">Transcriptional repressor involved in organogenesis. Plays an essential role in ureteric bud invasion during kidney development.</text>
</comment>
<dbReference type="SUPFAM" id="SSF57667">
    <property type="entry name" value="beta-beta-alpha zinc fingers"/>
    <property type="match status" value="5"/>
</dbReference>
<dbReference type="PaxDb" id="8022-A0A060YIV0"/>
<feature type="compositionally biased region" description="Low complexity" evidence="19">
    <location>
        <begin position="291"/>
        <end position="310"/>
    </location>
</feature>
<keyword evidence="11" id="KW-0238">DNA-binding</keyword>
<dbReference type="GO" id="GO:0035295">
    <property type="term" value="P:tube development"/>
    <property type="evidence" value="ECO:0007669"/>
    <property type="project" value="UniProtKB-ARBA"/>
</dbReference>
<evidence type="ECO:0000256" key="14">
    <source>
        <dbReference type="ARBA" id="ARBA00038474"/>
    </source>
</evidence>
<dbReference type="GO" id="GO:0000978">
    <property type="term" value="F:RNA polymerase II cis-regulatory region sequence-specific DNA binding"/>
    <property type="evidence" value="ECO:0007669"/>
    <property type="project" value="TreeGrafter"/>
</dbReference>
<dbReference type="GO" id="GO:0005654">
    <property type="term" value="C:nucleoplasm"/>
    <property type="evidence" value="ECO:0007669"/>
    <property type="project" value="UniProtKB-ARBA"/>
</dbReference>
<dbReference type="Gene3D" id="3.30.160.60">
    <property type="entry name" value="Classic Zinc Finger"/>
    <property type="match status" value="8"/>
</dbReference>
<evidence type="ECO:0000256" key="10">
    <source>
        <dbReference type="ARBA" id="ARBA00023015"/>
    </source>
</evidence>
<protein>
    <recommendedName>
        <fullName evidence="17">Sal-like protein 1</fullName>
    </recommendedName>
</protein>
<keyword evidence="9" id="KW-0832">Ubl conjugation</keyword>
<evidence type="ECO:0000256" key="2">
    <source>
        <dbReference type="ARBA" id="ARBA00022491"/>
    </source>
</evidence>
<feature type="domain" description="C2H2-type" evidence="20">
    <location>
        <begin position="726"/>
        <end position="753"/>
    </location>
</feature>
<evidence type="ECO:0000256" key="4">
    <source>
        <dbReference type="ARBA" id="ARBA00022553"/>
    </source>
</evidence>
<feature type="region of interest" description="Disordered" evidence="19">
    <location>
        <begin position="755"/>
        <end position="880"/>
    </location>
</feature>
<dbReference type="InterPro" id="IPR036236">
    <property type="entry name" value="Znf_C2H2_sf"/>
</dbReference>
<keyword evidence="12" id="KW-0804">Transcription</keyword>
<evidence type="ECO:0000256" key="13">
    <source>
        <dbReference type="ARBA" id="ARBA00023242"/>
    </source>
</evidence>
<keyword evidence="13" id="KW-0539">Nucleus</keyword>
<dbReference type="GO" id="GO:0003337">
    <property type="term" value="P:mesenchymal to epithelial transition involved in metanephros morphogenesis"/>
    <property type="evidence" value="ECO:0007669"/>
    <property type="project" value="UniProtKB-ARBA"/>
</dbReference>
<dbReference type="GO" id="GO:0001708">
    <property type="term" value="P:cell fate specification"/>
    <property type="evidence" value="ECO:0007669"/>
    <property type="project" value="UniProtKB-ARBA"/>
</dbReference>
<evidence type="ECO:0000313" key="22">
    <source>
        <dbReference type="Proteomes" id="UP000193380"/>
    </source>
</evidence>
<feature type="domain" description="C2H2-type" evidence="20">
    <location>
        <begin position="961"/>
        <end position="988"/>
    </location>
</feature>
<dbReference type="GO" id="GO:0048699">
    <property type="term" value="P:generation of neurons"/>
    <property type="evidence" value="ECO:0007669"/>
    <property type="project" value="UniProtKB-ARBA"/>
</dbReference>
<keyword evidence="6" id="KW-0677">Repeat</keyword>
<evidence type="ECO:0000256" key="8">
    <source>
        <dbReference type="ARBA" id="ARBA00022833"/>
    </source>
</evidence>
<feature type="region of interest" description="Disordered" evidence="19">
    <location>
        <begin position="547"/>
        <end position="619"/>
    </location>
</feature>
<organism evidence="21 22">
    <name type="scientific">Oncorhynchus mykiss</name>
    <name type="common">Rainbow trout</name>
    <name type="synonym">Salmo gairdneri</name>
    <dbReference type="NCBI Taxonomy" id="8022"/>
    <lineage>
        <taxon>Eukaryota</taxon>
        <taxon>Metazoa</taxon>
        <taxon>Chordata</taxon>
        <taxon>Craniata</taxon>
        <taxon>Vertebrata</taxon>
        <taxon>Euteleostomi</taxon>
        <taxon>Actinopterygii</taxon>
        <taxon>Neopterygii</taxon>
        <taxon>Teleostei</taxon>
        <taxon>Protacanthopterygii</taxon>
        <taxon>Salmoniformes</taxon>
        <taxon>Salmonidae</taxon>
        <taxon>Salmoninae</taxon>
        <taxon>Oncorhynchus</taxon>
    </lineage>
</organism>
<dbReference type="GO" id="GO:0045944">
    <property type="term" value="P:positive regulation of transcription by RNA polymerase II"/>
    <property type="evidence" value="ECO:0007669"/>
    <property type="project" value="UniProtKB-ARBA"/>
</dbReference>
<evidence type="ECO:0000256" key="17">
    <source>
        <dbReference type="ARBA" id="ARBA00069282"/>
    </source>
</evidence>
<dbReference type="PROSITE" id="PS50157">
    <property type="entry name" value="ZINC_FINGER_C2H2_2"/>
    <property type="match status" value="9"/>
</dbReference>
<comment type="subunit">
    <text evidence="16">May associate with NuRD histone deacetylase complex (HDAC). Interacts with components of HDAC complex including HDAC1, HDAC2, RBBP4, RBPP7, MTA1 and MTA2. Interacts with CCNQ. Interacts with NSD2 (via PHD-type zinc fingers 1, 2 and 3).</text>
</comment>
<proteinExistence type="inferred from homology"/>
<dbReference type="GO" id="GO:0008270">
    <property type="term" value="F:zinc ion binding"/>
    <property type="evidence" value="ECO:0007669"/>
    <property type="project" value="UniProtKB-KW"/>
</dbReference>
<dbReference type="GO" id="GO:0000981">
    <property type="term" value="F:DNA-binding transcription factor activity, RNA polymerase II-specific"/>
    <property type="evidence" value="ECO:0007669"/>
    <property type="project" value="TreeGrafter"/>
</dbReference>
<accession>A0A060YIV0</accession>
<dbReference type="PANTHER" id="PTHR23233">
    <property type="entry name" value="SAL-LIKE PROTEIN"/>
    <property type="match status" value="1"/>
</dbReference>
<dbReference type="GO" id="GO:0007507">
    <property type="term" value="P:heart development"/>
    <property type="evidence" value="ECO:0007669"/>
    <property type="project" value="UniProtKB-ARBA"/>
</dbReference>
<evidence type="ECO:0000256" key="12">
    <source>
        <dbReference type="ARBA" id="ARBA00023163"/>
    </source>
</evidence>
<feature type="domain" description="C2H2-type" evidence="20">
    <location>
        <begin position="933"/>
        <end position="960"/>
    </location>
</feature>
<dbReference type="FunFam" id="3.30.160.60:FF:002381">
    <property type="entry name" value="Putative spalt protein"/>
    <property type="match status" value="1"/>
</dbReference>
<feature type="domain" description="C2H2-type" evidence="20">
    <location>
        <begin position="1061"/>
        <end position="1088"/>
    </location>
</feature>
<dbReference type="STRING" id="8022.A0A060YIV0"/>
<feature type="compositionally biased region" description="Low complexity" evidence="19">
    <location>
        <begin position="591"/>
        <end position="601"/>
    </location>
</feature>
<feature type="compositionally biased region" description="Polar residues" evidence="19">
    <location>
        <begin position="101"/>
        <end position="138"/>
    </location>
</feature>
<dbReference type="AlphaFoldDB" id="A0A060YIV0"/>
<evidence type="ECO:0000256" key="5">
    <source>
        <dbReference type="ARBA" id="ARBA00022723"/>
    </source>
</evidence>
<keyword evidence="2" id="KW-0678">Repressor</keyword>
<evidence type="ECO:0000256" key="15">
    <source>
        <dbReference type="ARBA" id="ARBA00053244"/>
    </source>
</evidence>
<evidence type="ECO:0000256" key="11">
    <source>
        <dbReference type="ARBA" id="ARBA00023125"/>
    </source>
</evidence>
<dbReference type="Proteomes" id="UP000193380">
    <property type="component" value="Unassembled WGS sequence"/>
</dbReference>
<feature type="domain" description="C2H2-type" evidence="20">
    <location>
        <begin position="444"/>
        <end position="471"/>
    </location>
</feature>
<dbReference type="PANTHER" id="PTHR23233:SF51">
    <property type="entry name" value="SAL-LIKE PROTEIN 1"/>
    <property type="match status" value="1"/>
</dbReference>
<evidence type="ECO:0000256" key="7">
    <source>
        <dbReference type="ARBA" id="ARBA00022771"/>
    </source>
</evidence>
<dbReference type="GO" id="GO:0061061">
    <property type="term" value="P:muscle structure development"/>
    <property type="evidence" value="ECO:0007669"/>
    <property type="project" value="UniProtKB-ARBA"/>
</dbReference>
<comment type="subcellular location">
    <subcellularLocation>
        <location evidence="1">Nucleus</location>
    </subcellularLocation>
</comment>
<keyword evidence="10" id="KW-0805">Transcription regulation</keyword>
<evidence type="ECO:0000313" key="21">
    <source>
        <dbReference type="EMBL" id="CDQ89080.1"/>
    </source>
</evidence>
<dbReference type="GO" id="GO:0009966">
    <property type="term" value="P:regulation of signal transduction"/>
    <property type="evidence" value="ECO:0007669"/>
    <property type="project" value="UniProtKB-ARBA"/>
</dbReference>
<dbReference type="SMART" id="SM00355">
    <property type="entry name" value="ZnF_C2H2"/>
    <property type="match status" value="10"/>
</dbReference>
<feature type="compositionally biased region" description="Acidic residues" evidence="19">
    <location>
        <begin position="780"/>
        <end position="806"/>
    </location>
</feature>
<keyword evidence="5" id="KW-0479">Metal-binding</keyword>
<feature type="domain" description="C2H2-type" evidence="20">
    <location>
        <begin position="416"/>
        <end position="443"/>
    </location>
</feature>
<feature type="region of interest" description="Disordered" evidence="19">
    <location>
        <begin position="78"/>
        <end position="154"/>
    </location>
</feature>
<evidence type="ECO:0000256" key="6">
    <source>
        <dbReference type="ARBA" id="ARBA00022737"/>
    </source>
</evidence>
<dbReference type="FunFam" id="3.30.160.60:FF:000025">
    <property type="entry name" value="Spalt-like transcription factor 1"/>
    <property type="match status" value="1"/>
</dbReference>
<keyword evidence="3" id="KW-1017">Isopeptide bond</keyword>
<gene>
    <name evidence="21" type="ORF">GSONMT00034590001</name>
</gene>
<dbReference type="GO" id="GO:0021772">
    <property type="term" value="P:olfactory bulb development"/>
    <property type="evidence" value="ECO:0007669"/>
    <property type="project" value="UniProtKB-ARBA"/>
</dbReference>
<evidence type="ECO:0000256" key="9">
    <source>
        <dbReference type="ARBA" id="ARBA00022843"/>
    </source>
</evidence>
<dbReference type="PROSITE" id="PS00028">
    <property type="entry name" value="ZINC_FINGER_C2H2_1"/>
    <property type="match status" value="9"/>
</dbReference>
<dbReference type="GO" id="GO:0000792">
    <property type="term" value="C:heterochromatin"/>
    <property type="evidence" value="ECO:0007669"/>
    <property type="project" value="UniProtKB-ARBA"/>
</dbReference>
<dbReference type="InterPro" id="IPR051565">
    <property type="entry name" value="Sal_C2H2-zinc-finger"/>
</dbReference>
<dbReference type="Pfam" id="PF12874">
    <property type="entry name" value="zf-met"/>
    <property type="match status" value="1"/>
</dbReference>
<reference evidence="21" key="1">
    <citation type="journal article" date="2014" name="Nat. Commun.">
        <title>The rainbow trout genome provides novel insights into evolution after whole-genome duplication in vertebrates.</title>
        <authorList>
            <person name="Berthelot C."/>
            <person name="Brunet F."/>
            <person name="Chalopin D."/>
            <person name="Juanchich A."/>
            <person name="Bernard M."/>
            <person name="Noel B."/>
            <person name="Bento P."/>
            <person name="Da Silva C."/>
            <person name="Labadie K."/>
            <person name="Alberti A."/>
            <person name="Aury J.M."/>
            <person name="Louis A."/>
            <person name="Dehais P."/>
            <person name="Bardou P."/>
            <person name="Montfort J."/>
            <person name="Klopp C."/>
            <person name="Cabau C."/>
            <person name="Gaspin C."/>
            <person name="Thorgaard G.H."/>
            <person name="Boussaha M."/>
            <person name="Quillet E."/>
            <person name="Guyomard R."/>
            <person name="Galiana D."/>
            <person name="Bobe J."/>
            <person name="Volff J.N."/>
            <person name="Genet C."/>
            <person name="Wincker P."/>
            <person name="Jaillon O."/>
            <person name="Roest Crollius H."/>
            <person name="Guiguen Y."/>
        </authorList>
    </citation>
    <scope>NUCLEOTIDE SEQUENCE [LARGE SCALE GENOMIC DNA]</scope>
</reference>
<keyword evidence="8" id="KW-0862">Zinc</keyword>
<dbReference type="GO" id="GO:0009791">
    <property type="term" value="P:post-embryonic development"/>
    <property type="evidence" value="ECO:0007669"/>
    <property type="project" value="UniProtKB-ARBA"/>
</dbReference>
<name>A0A060YIV0_ONCMY</name>
<dbReference type="EMBL" id="FR909179">
    <property type="protein sequence ID" value="CDQ89080.1"/>
    <property type="molecule type" value="Genomic_DNA"/>
</dbReference>
<keyword evidence="7 18" id="KW-0863">Zinc-finger</keyword>
<evidence type="ECO:0000256" key="3">
    <source>
        <dbReference type="ARBA" id="ARBA00022499"/>
    </source>
</evidence>
<evidence type="ECO:0000259" key="20">
    <source>
        <dbReference type="PROSITE" id="PS50157"/>
    </source>
</evidence>
<feature type="domain" description="C2H2-type" evidence="20">
    <location>
        <begin position="666"/>
        <end position="693"/>
    </location>
</feature>
<dbReference type="Pfam" id="PF00096">
    <property type="entry name" value="zf-C2H2"/>
    <property type="match status" value="6"/>
</dbReference>
<feature type="region of interest" description="Disordered" evidence="19">
    <location>
        <begin position="1"/>
        <end position="39"/>
    </location>
</feature>
<feature type="domain" description="C2H2-type" evidence="20">
    <location>
        <begin position="1089"/>
        <end position="1116"/>
    </location>
</feature>
<feature type="compositionally biased region" description="Basic and acidic residues" evidence="19">
    <location>
        <begin position="556"/>
        <end position="574"/>
    </location>
</feature>
<dbReference type="FunFam" id="3.30.160.60:FF:000708">
    <property type="entry name" value="Sal-like protein 1"/>
    <property type="match status" value="1"/>
</dbReference>
<evidence type="ECO:0000256" key="1">
    <source>
        <dbReference type="ARBA" id="ARBA00004123"/>
    </source>
</evidence>
<reference evidence="21" key="2">
    <citation type="submission" date="2014-03" db="EMBL/GenBank/DDBJ databases">
        <authorList>
            <person name="Genoscope - CEA"/>
        </authorList>
    </citation>
    <scope>NUCLEOTIDE SEQUENCE</scope>
</reference>
<keyword evidence="4" id="KW-0597">Phosphoprotein</keyword>
<feature type="compositionally biased region" description="Low complexity" evidence="19">
    <location>
        <begin position="79"/>
        <end position="88"/>
    </location>
</feature>
<evidence type="ECO:0000256" key="18">
    <source>
        <dbReference type="PROSITE-ProRule" id="PRU00042"/>
    </source>
</evidence>